<evidence type="ECO:0000256" key="1">
    <source>
        <dbReference type="SAM" id="Phobius"/>
    </source>
</evidence>
<feature type="transmembrane region" description="Helical" evidence="1">
    <location>
        <begin position="12"/>
        <end position="30"/>
    </location>
</feature>
<dbReference type="InterPro" id="IPR012507">
    <property type="entry name" value="YibE_F"/>
</dbReference>
<accession>A0A9X2FL41</accession>
<feature type="transmembrane region" description="Helical" evidence="1">
    <location>
        <begin position="332"/>
        <end position="359"/>
    </location>
</feature>
<keyword evidence="1" id="KW-0812">Transmembrane</keyword>
<dbReference type="PANTHER" id="PTHR41771">
    <property type="entry name" value="MEMBRANE PROTEIN-RELATED"/>
    <property type="match status" value="1"/>
</dbReference>
<organism evidence="2 3">
    <name type="scientific">Ligilactobacillus ubinensis</name>
    <dbReference type="NCBI Taxonomy" id="2876789"/>
    <lineage>
        <taxon>Bacteria</taxon>
        <taxon>Bacillati</taxon>
        <taxon>Bacillota</taxon>
        <taxon>Bacilli</taxon>
        <taxon>Lactobacillales</taxon>
        <taxon>Lactobacillaceae</taxon>
        <taxon>Ligilactobacillus</taxon>
    </lineage>
</organism>
<name>A0A9X2FL41_9LACO</name>
<evidence type="ECO:0000313" key="2">
    <source>
        <dbReference type="EMBL" id="MCP0887290.1"/>
    </source>
</evidence>
<feature type="transmembrane region" description="Helical" evidence="1">
    <location>
        <begin position="174"/>
        <end position="195"/>
    </location>
</feature>
<dbReference type="RefSeq" id="WP_253361032.1">
    <property type="nucleotide sequence ID" value="NZ_JAIULA010000015.1"/>
</dbReference>
<dbReference type="Proteomes" id="UP001139006">
    <property type="component" value="Unassembled WGS sequence"/>
</dbReference>
<keyword evidence="1" id="KW-0472">Membrane</keyword>
<feature type="transmembrane region" description="Helical" evidence="1">
    <location>
        <begin position="149"/>
        <end position="168"/>
    </location>
</feature>
<keyword evidence="1" id="KW-1133">Transmembrane helix</keyword>
<dbReference type="Pfam" id="PF07907">
    <property type="entry name" value="YibE_F"/>
    <property type="match status" value="1"/>
</dbReference>
<dbReference type="EMBL" id="JAIULA010000015">
    <property type="protein sequence ID" value="MCP0887290.1"/>
    <property type="molecule type" value="Genomic_DNA"/>
</dbReference>
<comment type="caution">
    <text evidence="2">The sequence shown here is derived from an EMBL/GenBank/DDBJ whole genome shotgun (WGS) entry which is preliminary data.</text>
</comment>
<dbReference type="PANTHER" id="PTHR41771:SF1">
    <property type="entry name" value="MEMBRANE PROTEIN"/>
    <property type="match status" value="1"/>
</dbReference>
<proteinExistence type="predicted"/>
<feature type="transmembrane region" description="Helical" evidence="1">
    <location>
        <begin position="125"/>
        <end position="142"/>
    </location>
</feature>
<reference evidence="2 3" key="1">
    <citation type="journal article" date="2023" name="Int. J. Syst. Evol. Microbiol.">
        <title>Ligilactobacillus ubinensis sp. nov., a novel species isolated from the wild ferment of a durian fruit (Durio zibethinus).</title>
        <authorList>
            <person name="Heng Y.C."/>
            <person name="Menon N."/>
            <person name="Chen B."/>
            <person name="Loo B.Z.L."/>
            <person name="Wong G.W.J."/>
            <person name="Lim A.C.H."/>
            <person name="Silvaraju S."/>
            <person name="Kittelmann S."/>
        </authorList>
    </citation>
    <scope>NUCLEOTIDE SEQUENCE [LARGE SCALE GENOMIC DNA]</scope>
    <source>
        <strain evidence="2 3">WILCCON 0076</strain>
    </source>
</reference>
<gene>
    <name evidence="2" type="ORF">LB941_08085</name>
</gene>
<feature type="transmembrane region" description="Helical" evidence="1">
    <location>
        <begin position="292"/>
        <end position="320"/>
    </location>
</feature>
<keyword evidence="3" id="KW-1185">Reference proteome</keyword>
<protein>
    <submittedName>
        <fullName evidence="2">YibE/F family protein</fullName>
    </submittedName>
</protein>
<feature type="transmembrane region" description="Helical" evidence="1">
    <location>
        <begin position="202"/>
        <end position="223"/>
    </location>
</feature>
<dbReference type="AlphaFoldDB" id="A0A9X2FL41"/>
<evidence type="ECO:0000313" key="3">
    <source>
        <dbReference type="Proteomes" id="UP001139006"/>
    </source>
</evidence>
<sequence length="366" mass="41260">MKKRQFKRISIEIFVIIFSGLAIFFCSTHNESLYKQTIGNVVSVKNGKRESVTDEYNNKDYQTTQTVNLQIMNGKDKGKYVELKNTYSQSGALDQKLNKNQKIFIELHHTNGKLTAVFMYSKRDTYLLMLCWLVIVLLYIMMQIKGIRTILSVTINFILFLIFVQLDVNLNITYFFWLFALSALLFTALSLIIVIGWNRQCAITFVAIVFGTTLGLVIGWSILELTNSQGVHYEALDMATQAPKQLFFAATLIGLLGAVMDAATDIVSTLFEMKENTPNISQKQLFLSGRQVGRAIMGPLINVLFLIFFAETFAMAVLYFRTNNTYSFTFAWTMSLGVVQSLISGIGIVLVIPTASYLCSRLLGGK</sequence>
<feature type="transmembrane region" description="Helical" evidence="1">
    <location>
        <begin position="246"/>
        <end position="271"/>
    </location>
</feature>